<gene>
    <name evidence="2" type="ORF">KEBURONENSIS_01260</name>
    <name evidence="1" type="ORF">KEBURONENSIS_01292</name>
</gene>
<reference evidence="2 3" key="2">
    <citation type="submission" date="2017-06" db="EMBL/GenBank/DDBJ databases">
        <authorList>
            <person name="Kim H.J."/>
            <person name="Triplett B.A."/>
        </authorList>
    </citation>
    <scope>NUCLEOTIDE SEQUENCE [LARGE SCALE GENOMIC DNA]</scope>
    <source>
        <strain evidence="2">Kingella_eburonensis</strain>
    </source>
</reference>
<name>A0A238HF97_9NEIS</name>
<keyword evidence="3" id="KW-1185">Reference proteome</keyword>
<evidence type="ECO:0000313" key="3">
    <source>
        <dbReference type="Proteomes" id="UP000215450"/>
    </source>
</evidence>
<sequence>MAFDGDLIRENKLEIIAPSPLQNGETGRQGQHKTPAGTGVLCCTCQVINTLQEQRRRFFIAL</sequence>
<evidence type="ECO:0000313" key="1">
    <source>
        <dbReference type="EMBL" id="SMQ12393.1"/>
    </source>
</evidence>
<dbReference type="Proteomes" id="UP000215450">
    <property type="component" value="Unassembled WGS sequence"/>
</dbReference>
<organism evidence="1">
    <name type="scientific">Kingella negevensis</name>
    <dbReference type="NCBI Taxonomy" id="1522312"/>
    <lineage>
        <taxon>Bacteria</taxon>
        <taxon>Pseudomonadati</taxon>
        <taxon>Pseudomonadota</taxon>
        <taxon>Betaproteobacteria</taxon>
        <taxon>Neisseriales</taxon>
        <taxon>Neisseriaceae</taxon>
        <taxon>Kingella</taxon>
    </lineage>
</organism>
<protein>
    <submittedName>
        <fullName evidence="1">Uncharacterized protein</fullName>
    </submittedName>
</protein>
<accession>A0A238HF97</accession>
<dbReference type="AlphaFoldDB" id="A0A238HF97"/>
<evidence type="ECO:0000313" key="2">
    <source>
        <dbReference type="EMBL" id="SNB69212.1"/>
    </source>
</evidence>
<dbReference type="EMBL" id="FXUV01000020">
    <property type="protein sequence ID" value="SMQ12393.1"/>
    <property type="molecule type" value="Genomic_DNA"/>
</dbReference>
<reference evidence="1" key="1">
    <citation type="submission" date="2017-05" db="EMBL/GenBank/DDBJ databases">
        <authorList>
            <person name="Song R."/>
            <person name="Chenine A.L."/>
            <person name="Ruprecht R.M."/>
        </authorList>
    </citation>
    <scope>NUCLEOTIDE SEQUENCE</scope>
    <source>
        <strain evidence="1">Kingella_eburonensis</strain>
    </source>
</reference>
<dbReference type="EMBL" id="FXUV02000023">
    <property type="protein sequence ID" value="SNB69212.1"/>
    <property type="molecule type" value="Genomic_DNA"/>
</dbReference>
<proteinExistence type="predicted"/>